<evidence type="ECO:0000256" key="1">
    <source>
        <dbReference type="ARBA" id="ARBA00004141"/>
    </source>
</evidence>
<dbReference type="GO" id="GO:0005886">
    <property type="term" value="C:plasma membrane"/>
    <property type="evidence" value="ECO:0007669"/>
    <property type="project" value="TreeGrafter"/>
</dbReference>
<gene>
    <name evidence="8" type="ORF">A3B25_02210</name>
</gene>
<dbReference type="STRING" id="1802126.A3B25_02210"/>
<evidence type="ECO:0000256" key="5">
    <source>
        <dbReference type="ARBA" id="ARBA00023136"/>
    </source>
</evidence>
<name>A0A1G2GTX7_9BACT</name>
<dbReference type="PANTHER" id="PTHR38459:SF1">
    <property type="entry name" value="PROPHAGE BACTOPRENOL-LINKED GLUCOSE TRANSLOCASE HOMOLOG"/>
    <property type="match status" value="1"/>
</dbReference>
<sequence>MRRDFETAIFIGLLASLVWIPVIRHLNGYFGNWIWSLVLIIPIAFMVDLYAGRLLSRWKPFFYFFSKFAIVGFFIAGIDFAVFNVLIYATGIEKGAEIALFKSISFSAAVLSGYPINKFWTFQASQSSVSWRVQEFLQYFTVASFGFAINVGLTWFIANHIHSPLGISQLSWDNIASVAAILVGMIWNFTGYKLIVFKSPNSTATALN</sequence>
<reference evidence="8 9" key="1">
    <citation type="journal article" date="2016" name="Nat. Commun.">
        <title>Thousands of microbial genomes shed light on interconnected biogeochemical processes in an aquifer system.</title>
        <authorList>
            <person name="Anantharaman K."/>
            <person name="Brown C.T."/>
            <person name="Hug L.A."/>
            <person name="Sharon I."/>
            <person name="Castelle C.J."/>
            <person name="Probst A.J."/>
            <person name="Thomas B.C."/>
            <person name="Singh A."/>
            <person name="Wilkins M.J."/>
            <person name="Karaoz U."/>
            <person name="Brodie E.L."/>
            <person name="Williams K.H."/>
            <person name="Hubbard S.S."/>
            <person name="Banfield J.F."/>
        </authorList>
    </citation>
    <scope>NUCLEOTIDE SEQUENCE [LARGE SCALE GENOMIC DNA]</scope>
</reference>
<protein>
    <recommendedName>
        <fullName evidence="7">GtrA/DPMS transmembrane domain-containing protein</fullName>
    </recommendedName>
</protein>
<feature type="domain" description="GtrA/DPMS transmembrane" evidence="7">
    <location>
        <begin position="67"/>
        <end position="197"/>
    </location>
</feature>
<accession>A0A1G2GTX7</accession>
<evidence type="ECO:0000256" key="4">
    <source>
        <dbReference type="ARBA" id="ARBA00022989"/>
    </source>
</evidence>
<evidence type="ECO:0000259" key="7">
    <source>
        <dbReference type="Pfam" id="PF04138"/>
    </source>
</evidence>
<evidence type="ECO:0000256" key="6">
    <source>
        <dbReference type="SAM" id="Phobius"/>
    </source>
</evidence>
<dbReference type="GO" id="GO:0000271">
    <property type="term" value="P:polysaccharide biosynthetic process"/>
    <property type="evidence" value="ECO:0007669"/>
    <property type="project" value="InterPro"/>
</dbReference>
<evidence type="ECO:0000256" key="3">
    <source>
        <dbReference type="ARBA" id="ARBA00022692"/>
    </source>
</evidence>
<feature type="transmembrane region" description="Helical" evidence="6">
    <location>
        <begin position="99"/>
        <end position="116"/>
    </location>
</feature>
<feature type="transmembrane region" description="Helical" evidence="6">
    <location>
        <begin position="7"/>
        <end position="27"/>
    </location>
</feature>
<organism evidence="8 9">
    <name type="scientific">Candidatus Ryanbacteria bacterium RIFCSPLOWO2_01_FULL_48_26</name>
    <dbReference type="NCBI Taxonomy" id="1802126"/>
    <lineage>
        <taxon>Bacteria</taxon>
        <taxon>Candidatus Ryaniibacteriota</taxon>
    </lineage>
</organism>
<feature type="transmembrane region" description="Helical" evidence="6">
    <location>
        <begin position="170"/>
        <end position="189"/>
    </location>
</feature>
<comment type="subcellular location">
    <subcellularLocation>
        <location evidence="1">Membrane</location>
        <topology evidence="1">Multi-pass membrane protein</topology>
    </subcellularLocation>
</comment>
<dbReference type="InterPro" id="IPR051401">
    <property type="entry name" value="GtrA_CellWall_Glycosyl"/>
</dbReference>
<feature type="transmembrane region" description="Helical" evidence="6">
    <location>
        <begin position="64"/>
        <end position="87"/>
    </location>
</feature>
<evidence type="ECO:0000313" key="8">
    <source>
        <dbReference type="EMBL" id="OGZ53411.1"/>
    </source>
</evidence>
<dbReference type="EMBL" id="MHNW01000020">
    <property type="protein sequence ID" value="OGZ53411.1"/>
    <property type="molecule type" value="Genomic_DNA"/>
</dbReference>
<evidence type="ECO:0000313" key="9">
    <source>
        <dbReference type="Proteomes" id="UP000179106"/>
    </source>
</evidence>
<keyword evidence="3 6" id="KW-0812">Transmembrane</keyword>
<comment type="similarity">
    <text evidence="2">Belongs to the GtrA family.</text>
</comment>
<keyword evidence="4 6" id="KW-1133">Transmembrane helix</keyword>
<dbReference type="Pfam" id="PF04138">
    <property type="entry name" value="GtrA_DPMS_TM"/>
    <property type="match status" value="1"/>
</dbReference>
<keyword evidence="5 6" id="KW-0472">Membrane</keyword>
<comment type="caution">
    <text evidence="8">The sequence shown here is derived from an EMBL/GenBank/DDBJ whole genome shotgun (WGS) entry which is preliminary data.</text>
</comment>
<dbReference type="InterPro" id="IPR007267">
    <property type="entry name" value="GtrA_DPMS_TM"/>
</dbReference>
<proteinExistence type="inferred from homology"/>
<dbReference type="PANTHER" id="PTHR38459">
    <property type="entry name" value="PROPHAGE BACTOPRENOL-LINKED GLUCOSE TRANSLOCASE HOMOLOG"/>
    <property type="match status" value="1"/>
</dbReference>
<feature type="transmembrane region" description="Helical" evidence="6">
    <location>
        <begin position="33"/>
        <end position="52"/>
    </location>
</feature>
<dbReference type="Proteomes" id="UP000179106">
    <property type="component" value="Unassembled WGS sequence"/>
</dbReference>
<feature type="transmembrane region" description="Helical" evidence="6">
    <location>
        <begin position="136"/>
        <end position="158"/>
    </location>
</feature>
<evidence type="ECO:0000256" key="2">
    <source>
        <dbReference type="ARBA" id="ARBA00009399"/>
    </source>
</evidence>
<dbReference type="AlphaFoldDB" id="A0A1G2GTX7"/>